<dbReference type="GO" id="GO:0008198">
    <property type="term" value="F:ferrous iron binding"/>
    <property type="evidence" value="ECO:0007669"/>
    <property type="project" value="InterPro"/>
</dbReference>
<dbReference type="Gene3D" id="3.10.180.10">
    <property type="entry name" value="2,3-Dihydroxybiphenyl 1,2-Dioxygenase, domain 1"/>
    <property type="match status" value="2"/>
</dbReference>
<dbReference type="PROSITE" id="PS00082">
    <property type="entry name" value="EXTRADIOL_DIOXYGENAS"/>
    <property type="match status" value="1"/>
</dbReference>
<gene>
    <name evidence="10" type="ORF">SAMN02982917_1815</name>
</gene>
<evidence type="ECO:0000313" key="10">
    <source>
        <dbReference type="EMBL" id="SMF35607.1"/>
    </source>
</evidence>
<reference evidence="10 11" key="1">
    <citation type="submission" date="2017-04" db="EMBL/GenBank/DDBJ databases">
        <authorList>
            <person name="Afonso C.L."/>
            <person name="Miller P.J."/>
            <person name="Scott M.A."/>
            <person name="Spackman E."/>
            <person name="Goraichik I."/>
            <person name="Dimitrov K.M."/>
            <person name="Suarez D.L."/>
            <person name="Swayne D.E."/>
        </authorList>
    </citation>
    <scope>NUCLEOTIDE SEQUENCE [LARGE SCALE GENOMIC DNA]</scope>
    <source>
        <strain evidence="10 11">A2P</strain>
    </source>
</reference>
<sequence length="304" mass="34449">MDIIGIGYVGLESPNIDAWRDYGPNVLGLGVRPARDEDSQSLYLRMDDRCHRIAIHPGPIDRLTYIGWEAQGRLAFNAAVDKLQAEGVEFSRGDDALCKLRGVRELVRFMDPVGFQHELFYAQKWDPHSFVPGIHGRRFIADERGLGHVVLITPEYTAELEDFLIRIMGFHWYGSGAGKGRTGFFRSKLNSKTSHDIAYGLRPGYRGLQHIGMFMATLRDVGQTYDIVRKRNLPMQMTLGQHTQDPHVSFYHFTPSGFAVECIAEFEPWPGDPFELNCDRLSLWGHEMVGPILGPSVRPVEDFV</sequence>
<dbReference type="RefSeq" id="WP_085084360.1">
    <property type="nucleotide sequence ID" value="NZ_FXAK01000002.1"/>
</dbReference>
<dbReference type="EMBL" id="FXAK01000002">
    <property type="protein sequence ID" value="SMF35607.1"/>
    <property type="molecule type" value="Genomic_DNA"/>
</dbReference>
<dbReference type="OrthoDB" id="9803142at2"/>
<dbReference type="GO" id="GO:0051213">
    <property type="term" value="F:dioxygenase activity"/>
    <property type="evidence" value="ECO:0007669"/>
    <property type="project" value="UniProtKB-KW"/>
</dbReference>
<keyword evidence="4 8" id="KW-0058">Aromatic hydrocarbons catabolism</keyword>
<comment type="similarity">
    <text evidence="2 8">Belongs to the extradiol ring-cleavage dioxygenase family.</text>
</comment>
<dbReference type="InterPro" id="IPR004360">
    <property type="entry name" value="Glyas_Fos-R_dOase_dom"/>
</dbReference>
<feature type="domain" description="VOC" evidence="9">
    <location>
        <begin position="5"/>
        <end position="122"/>
    </location>
</feature>
<comment type="cofactor">
    <cofactor evidence="1 8">
        <name>Fe(2+)</name>
        <dbReference type="ChEBI" id="CHEBI:29033"/>
    </cofactor>
</comment>
<evidence type="ECO:0000256" key="4">
    <source>
        <dbReference type="ARBA" id="ARBA00022797"/>
    </source>
</evidence>
<organism evidence="10 11">
    <name type="scientific">Azospirillum oryzae</name>
    <dbReference type="NCBI Taxonomy" id="286727"/>
    <lineage>
        <taxon>Bacteria</taxon>
        <taxon>Pseudomonadati</taxon>
        <taxon>Pseudomonadota</taxon>
        <taxon>Alphaproteobacteria</taxon>
        <taxon>Rhodospirillales</taxon>
        <taxon>Azospirillaceae</taxon>
        <taxon>Azospirillum</taxon>
    </lineage>
</organism>
<accession>A0A1X7EKR1</accession>
<keyword evidence="3" id="KW-0479">Metal-binding</keyword>
<protein>
    <submittedName>
        <fullName evidence="10">2,3-dihydroxybiphenyl 1,2-dioxygenase</fullName>
    </submittedName>
</protein>
<evidence type="ECO:0000313" key="11">
    <source>
        <dbReference type="Proteomes" id="UP000192936"/>
    </source>
</evidence>
<keyword evidence="6 8" id="KW-0560">Oxidoreductase</keyword>
<dbReference type="STRING" id="286727.SAMN02982917_1815"/>
<evidence type="ECO:0000256" key="2">
    <source>
        <dbReference type="ARBA" id="ARBA00008784"/>
    </source>
</evidence>
<dbReference type="Proteomes" id="UP000192936">
    <property type="component" value="Unassembled WGS sequence"/>
</dbReference>
<proteinExistence type="inferred from homology"/>
<keyword evidence="5 8" id="KW-0223">Dioxygenase</keyword>
<dbReference type="InterPro" id="IPR029068">
    <property type="entry name" value="Glyas_Bleomycin-R_OHBP_Dase"/>
</dbReference>
<evidence type="ECO:0000256" key="8">
    <source>
        <dbReference type="RuleBase" id="RU000683"/>
    </source>
</evidence>
<dbReference type="SUPFAM" id="SSF54593">
    <property type="entry name" value="Glyoxalase/Bleomycin resistance protein/Dihydroxybiphenyl dioxygenase"/>
    <property type="match status" value="2"/>
</dbReference>
<dbReference type="PROSITE" id="PS51819">
    <property type="entry name" value="VOC"/>
    <property type="match status" value="2"/>
</dbReference>
<evidence type="ECO:0000256" key="5">
    <source>
        <dbReference type="ARBA" id="ARBA00022964"/>
    </source>
</evidence>
<evidence type="ECO:0000256" key="1">
    <source>
        <dbReference type="ARBA" id="ARBA00001954"/>
    </source>
</evidence>
<name>A0A1X7EKR1_9PROT</name>
<dbReference type="InterPro" id="IPR000486">
    <property type="entry name" value="Xdiol_ring_cleave_dOase_1/2"/>
</dbReference>
<evidence type="ECO:0000259" key="9">
    <source>
        <dbReference type="PROSITE" id="PS51819"/>
    </source>
</evidence>
<feature type="domain" description="VOC" evidence="9">
    <location>
        <begin position="145"/>
        <end position="265"/>
    </location>
</feature>
<dbReference type="Pfam" id="PF00903">
    <property type="entry name" value="Glyoxalase"/>
    <property type="match status" value="1"/>
</dbReference>
<evidence type="ECO:0000256" key="7">
    <source>
        <dbReference type="ARBA" id="ARBA00023004"/>
    </source>
</evidence>
<dbReference type="InterPro" id="IPR037523">
    <property type="entry name" value="VOC_core"/>
</dbReference>
<dbReference type="Pfam" id="PF22632">
    <property type="entry name" value="BphC_D1"/>
    <property type="match status" value="1"/>
</dbReference>
<dbReference type="CDD" id="cd07252">
    <property type="entry name" value="BphC1-RGP6_N_like"/>
    <property type="match status" value="1"/>
</dbReference>
<evidence type="ECO:0000256" key="6">
    <source>
        <dbReference type="ARBA" id="ARBA00023002"/>
    </source>
</evidence>
<evidence type="ECO:0000256" key="3">
    <source>
        <dbReference type="ARBA" id="ARBA00022723"/>
    </source>
</evidence>
<dbReference type="AlphaFoldDB" id="A0A1X7EKR1"/>
<keyword evidence="7 8" id="KW-0408">Iron</keyword>